<reference evidence="1 2" key="1">
    <citation type="submission" date="2014-04" db="EMBL/GenBank/DDBJ databases">
        <title>Evolutionary Origins and Diversification of the Mycorrhizal Mutualists.</title>
        <authorList>
            <consortium name="DOE Joint Genome Institute"/>
            <consortium name="Mycorrhizal Genomics Consortium"/>
            <person name="Kohler A."/>
            <person name="Kuo A."/>
            <person name="Nagy L.G."/>
            <person name="Floudas D."/>
            <person name="Copeland A."/>
            <person name="Barry K.W."/>
            <person name="Cichocki N."/>
            <person name="Veneault-Fourrey C."/>
            <person name="LaButti K."/>
            <person name="Lindquist E.A."/>
            <person name="Lipzen A."/>
            <person name="Lundell T."/>
            <person name="Morin E."/>
            <person name="Murat C."/>
            <person name="Riley R."/>
            <person name="Ohm R."/>
            <person name="Sun H."/>
            <person name="Tunlid A."/>
            <person name="Henrissat B."/>
            <person name="Grigoriev I.V."/>
            <person name="Hibbett D.S."/>
            <person name="Martin F."/>
        </authorList>
    </citation>
    <scope>NUCLEOTIDE SEQUENCE [LARGE SCALE GENOMIC DNA]</scope>
    <source>
        <strain evidence="1 2">FD-317 M1</strain>
    </source>
</reference>
<accession>A0A0D0CJW4</accession>
<protein>
    <submittedName>
        <fullName evidence="1">Uncharacterized protein</fullName>
    </submittedName>
</protein>
<name>A0A0D0CJW4_9AGAR</name>
<dbReference type="InterPro" id="IPR027417">
    <property type="entry name" value="P-loop_NTPase"/>
</dbReference>
<dbReference type="HOGENOM" id="CLU_075612_0_0_1"/>
<gene>
    <name evidence="1" type="ORF">GYMLUDRAFT_47901</name>
</gene>
<dbReference type="SUPFAM" id="SSF52540">
    <property type="entry name" value="P-loop containing nucleoside triphosphate hydrolases"/>
    <property type="match status" value="1"/>
</dbReference>
<evidence type="ECO:0000313" key="1">
    <source>
        <dbReference type="EMBL" id="KIK55338.1"/>
    </source>
</evidence>
<dbReference type="Proteomes" id="UP000053593">
    <property type="component" value="Unassembled WGS sequence"/>
</dbReference>
<proteinExistence type="predicted"/>
<sequence length="275" mass="31445">MSSPPAMSTPSGRRSLSPALSPRFERKLHEWKDRIPVEFRFLLTKVERQTISTEMQTVSTDDESCLAVVEAEIPQKVWYFDTTDEPQMVRQEFHDALIAIIGWLKKGFPRDFIPFISTDTLRDDHTVYTNPFLGNESVSGAARLVVVGLPGIGKTTFLSYVFTARVAKNLPTLFSEGDPMYIWKNNQLYTVPVKELQYLITQRFVDENMWCLLDCNDATHSLPSSMYRSNVFFLRAASPRKERLNWVSKSAVKVEYFFTCGNGQLRSSLLGSNFN</sequence>
<organism evidence="1 2">
    <name type="scientific">Collybiopsis luxurians FD-317 M1</name>
    <dbReference type="NCBI Taxonomy" id="944289"/>
    <lineage>
        <taxon>Eukaryota</taxon>
        <taxon>Fungi</taxon>
        <taxon>Dikarya</taxon>
        <taxon>Basidiomycota</taxon>
        <taxon>Agaricomycotina</taxon>
        <taxon>Agaricomycetes</taxon>
        <taxon>Agaricomycetidae</taxon>
        <taxon>Agaricales</taxon>
        <taxon>Marasmiineae</taxon>
        <taxon>Omphalotaceae</taxon>
        <taxon>Collybiopsis</taxon>
        <taxon>Collybiopsis luxurians</taxon>
    </lineage>
</organism>
<dbReference type="OrthoDB" id="19861at2759"/>
<dbReference type="EMBL" id="KN834807">
    <property type="protein sequence ID" value="KIK55338.1"/>
    <property type="molecule type" value="Genomic_DNA"/>
</dbReference>
<evidence type="ECO:0000313" key="2">
    <source>
        <dbReference type="Proteomes" id="UP000053593"/>
    </source>
</evidence>
<dbReference type="AlphaFoldDB" id="A0A0D0CJW4"/>
<keyword evidence="2" id="KW-1185">Reference proteome</keyword>